<reference evidence="1" key="1">
    <citation type="submission" date="2015-12" db="EMBL/GenBank/DDBJ databases">
        <title>Gene expression during late stages of embryo sac development: a critical building block for successful pollen-pistil interactions.</title>
        <authorList>
            <person name="Liu Y."/>
            <person name="Joly V."/>
            <person name="Sabar M."/>
            <person name="Matton D.P."/>
        </authorList>
    </citation>
    <scope>NUCLEOTIDE SEQUENCE</scope>
</reference>
<evidence type="ECO:0000313" key="1">
    <source>
        <dbReference type="EMBL" id="JAP08006.1"/>
    </source>
</evidence>
<organism evidence="1">
    <name type="scientific">Solanum chacoense</name>
    <name type="common">Chaco potato</name>
    <dbReference type="NCBI Taxonomy" id="4108"/>
    <lineage>
        <taxon>Eukaryota</taxon>
        <taxon>Viridiplantae</taxon>
        <taxon>Streptophyta</taxon>
        <taxon>Embryophyta</taxon>
        <taxon>Tracheophyta</taxon>
        <taxon>Spermatophyta</taxon>
        <taxon>Magnoliopsida</taxon>
        <taxon>eudicotyledons</taxon>
        <taxon>Gunneridae</taxon>
        <taxon>Pentapetalae</taxon>
        <taxon>asterids</taxon>
        <taxon>lamiids</taxon>
        <taxon>Solanales</taxon>
        <taxon>Solanaceae</taxon>
        <taxon>Solanoideae</taxon>
        <taxon>Solaneae</taxon>
        <taxon>Solanum</taxon>
    </lineage>
</organism>
<name>A0A0V0GL77_SOLCH</name>
<feature type="non-terminal residue" evidence="1">
    <location>
        <position position="113"/>
    </location>
</feature>
<dbReference type="AlphaFoldDB" id="A0A0V0GL77"/>
<dbReference type="EMBL" id="GEDG01037652">
    <property type="protein sequence ID" value="JAP08006.1"/>
    <property type="molecule type" value="Transcribed_RNA"/>
</dbReference>
<sequence length="113" mass="13213">MHENRTLAELKLHIQKKFQVPDEEFAKQSDVSVAWEQYLGLDHSDGAPKRTHAAHQVELSQPDAELRLLEVFYFRIYKPEDADIVCFQRSLTAESLQQFCYPDVPSFLEYVQL</sequence>
<protein>
    <submittedName>
        <fullName evidence="1">Putative ovule protein</fullName>
    </submittedName>
</protein>
<accession>A0A0V0GL77</accession>
<proteinExistence type="predicted"/>